<dbReference type="Pfam" id="PF00668">
    <property type="entry name" value="Condensation"/>
    <property type="match status" value="1"/>
</dbReference>
<dbReference type="PANTHER" id="PTHR45527:SF1">
    <property type="entry name" value="FATTY ACID SYNTHASE"/>
    <property type="match status" value="1"/>
</dbReference>
<dbReference type="RefSeq" id="WP_075128346.1">
    <property type="nucleotide sequence ID" value="NZ_MSIE01000050.1"/>
</dbReference>
<sequence>MNHDGLSPDRQRLLVALRARGPAGSPLTATQQGIWLAEQLDPGTSGYHETVVLRIEGPLDPDLLALVFAHLQAGNDALRARVVDTDREPRQFFDVDAVDWRYVDLSGVPEEHRRARVDRLVAVAAVEPFELATGPLWRARLVRLSETDHVLVVVLHHLITDGWSHGVLLRALARGYPLLAEGSEPPPGEPGYPAWLAARVRREREAVAAGRASEVASRLSDVPYRLRVPGLDPTHPDRVAAELPIPVGPGGWVAFDAACRRFGTTRFMGLTGLFALALGRVSGQGAVVLSAPVADRSGGSAALLGCLISVVPIVVPAVAGSAVRAVVATGTAAVGTALRHTEVPYREVVRAAGWGPAGDDPLTNVGIEEMNAPTGQVRFGKLRVTPTPRTQVRLRHDLTLSVPSQPDQAATLLYPSARWSGGGLDELVAELTALVVETTTVLAA</sequence>
<dbReference type="EMBL" id="MSIE01000050">
    <property type="protein sequence ID" value="OLF14709.1"/>
    <property type="molecule type" value="Genomic_DNA"/>
</dbReference>
<comment type="caution">
    <text evidence="2">The sequence shown here is derived from an EMBL/GenBank/DDBJ whole genome shotgun (WGS) entry which is preliminary data.</text>
</comment>
<dbReference type="GO" id="GO:0031177">
    <property type="term" value="F:phosphopantetheine binding"/>
    <property type="evidence" value="ECO:0007669"/>
    <property type="project" value="TreeGrafter"/>
</dbReference>
<dbReference type="SUPFAM" id="SSF52777">
    <property type="entry name" value="CoA-dependent acyltransferases"/>
    <property type="match status" value="2"/>
</dbReference>
<evidence type="ECO:0000313" key="2">
    <source>
        <dbReference type="EMBL" id="OLF14709.1"/>
    </source>
</evidence>
<organism evidence="2 3">
    <name type="scientific">Actinophytocola xanthii</name>
    <dbReference type="NCBI Taxonomy" id="1912961"/>
    <lineage>
        <taxon>Bacteria</taxon>
        <taxon>Bacillati</taxon>
        <taxon>Actinomycetota</taxon>
        <taxon>Actinomycetes</taxon>
        <taxon>Pseudonocardiales</taxon>
        <taxon>Pseudonocardiaceae</taxon>
    </lineage>
</organism>
<dbReference type="STRING" id="1912961.BU204_25810"/>
<dbReference type="Gene3D" id="3.30.559.10">
    <property type="entry name" value="Chloramphenicol acetyltransferase-like domain"/>
    <property type="match status" value="1"/>
</dbReference>
<evidence type="ECO:0000259" key="1">
    <source>
        <dbReference type="Pfam" id="PF00668"/>
    </source>
</evidence>
<keyword evidence="3" id="KW-1185">Reference proteome</keyword>
<name>A0A1Q8CK40_9PSEU</name>
<dbReference type="GO" id="GO:0005829">
    <property type="term" value="C:cytosol"/>
    <property type="evidence" value="ECO:0007669"/>
    <property type="project" value="TreeGrafter"/>
</dbReference>
<dbReference type="InterPro" id="IPR023213">
    <property type="entry name" value="CAT-like_dom_sf"/>
</dbReference>
<dbReference type="GO" id="GO:0043041">
    <property type="term" value="P:amino acid activation for nonribosomal peptide biosynthetic process"/>
    <property type="evidence" value="ECO:0007669"/>
    <property type="project" value="TreeGrafter"/>
</dbReference>
<evidence type="ECO:0000313" key="3">
    <source>
        <dbReference type="Proteomes" id="UP000185596"/>
    </source>
</evidence>
<dbReference type="AlphaFoldDB" id="A0A1Q8CK40"/>
<proteinExistence type="predicted"/>
<dbReference type="OrthoDB" id="3931141at2"/>
<dbReference type="InterPro" id="IPR001242">
    <property type="entry name" value="Condensation_dom"/>
</dbReference>
<dbReference type="PANTHER" id="PTHR45527">
    <property type="entry name" value="NONRIBOSOMAL PEPTIDE SYNTHETASE"/>
    <property type="match status" value="1"/>
</dbReference>
<dbReference type="GO" id="GO:0009366">
    <property type="term" value="C:enterobactin synthetase complex"/>
    <property type="evidence" value="ECO:0007669"/>
    <property type="project" value="TreeGrafter"/>
</dbReference>
<dbReference type="GO" id="GO:0047527">
    <property type="term" value="F:2,3-dihydroxybenzoate-serine ligase activity"/>
    <property type="evidence" value="ECO:0007669"/>
    <property type="project" value="TreeGrafter"/>
</dbReference>
<dbReference type="Proteomes" id="UP000185596">
    <property type="component" value="Unassembled WGS sequence"/>
</dbReference>
<dbReference type="Gene3D" id="3.30.559.30">
    <property type="entry name" value="Nonribosomal peptide synthetase, condensation domain"/>
    <property type="match status" value="1"/>
</dbReference>
<dbReference type="GO" id="GO:0008610">
    <property type="term" value="P:lipid biosynthetic process"/>
    <property type="evidence" value="ECO:0007669"/>
    <property type="project" value="UniProtKB-ARBA"/>
</dbReference>
<accession>A0A1Q8CK40</accession>
<reference evidence="2 3" key="1">
    <citation type="submission" date="2016-12" db="EMBL/GenBank/DDBJ databases">
        <title>The draft genome sequence of Actinophytocola sp. 11-183.</title>
        <authorList>
            <person name="Wang W."/>
            <person name="Yuan L."/>
        </authorList>
    </citation>
    <scope>NUCLEOTIDE SEQUENCE [LARGE SCALE GENOMIC DNA]</scope>
    <source>
        <strain evidence="2 3">11-183</strain>
    </source>
</reference>
<protein>
    <recommendedName>
        <fullName evidence="1">Condensation domain-containing protein</fullName>
    </recommendedName>
</protein>
<gene>
    <name evidence="2" type="ORF">BU204_25810</name>
</gene>
<dbReference type="GO" id="GO:0009239">
    <property type="term" value="P:enterobactin biosynthetic process"/>
    <property type="evidence" value="ECO:0007669"/>
    <property type="project" value="TreeGrafter"/>
</dbReference>
<feature type="domain" description="Condensation" evidence="1">
    <location>
        <begin position="26"/>
        <end position="367"/>
    </location>
</feature>